<evidence type="ECO:0000313" key="2">
    <source>
        <dbReference type="EMBL" id="GAX88129.1"/>
    </source>
</evidence>
<dbReference type="AlphaFoldDB" id="A0A292YGH2"/>
<keyword evidence="1" id="KW-0472">Membrane</keyword>
<organism evidence="2 3">
    <name type="scientific">Lebetimonas natsushimae</name>
    <dbReference type="NCBI Taxonomy" id="1936991"/>
    <lineage>
        <taxon>Bacteria</taxon>
        <taxon>Pseudomonadati</taxon>
        <taxon>Campylobacterota</taxon>
        <taxon>Epsilonproteobacteria</taxon>
        <taxon>Nautiliales</taxon>
        <taxon>Nautiliaceae</taxon>
        <taxon>Lebetimonas</taxon>
    </lineage>
</organism>
<protein>
    <recommendedName>
        <fullName evidence="4">DUF2628 domain-containing protein</fullName>
    </recommendedName>
</protein>
<evidence type="ECO:0000313" key="3">
    <source>
        <dbReference type="Proteomes" id="UP000217944"/>
    </source>
</evidence>
<dbReference type="Pfam" id="PF10947">
    <property type="entry name" value="DUF2628"/>
    <property type="match status" value="1"/>
</dbReference>
<evidence type="ECO:0008006" key="4">
    <source>
        <dbReference type="Google" id="ProtNLM"/>
    </source>
</evidence>
<proteinExistence type="predicted"/>
<name>A0A292YGH2_9BACT</name>
<dbReference type="InterPro" id="IPR024399">
    <property type="entry name" value="DUF2628"/>
</dbReference>
<dbReference type="RefSeq" id="WP_096259907.1">
    <property type="nucleotide sequence ID" value="NZ_BDME01000006.1"/>
</dbReference>
<gene>
    <name evidence="2" type="ORF">LNAT_P1424</name>
</gene>
<evidence type="ECO:0000256" key="1">
    <source>
        <dbReference type="SAM" id="Phobius"/>
    </source>
</evidence>
<feature type="transmembrane region" description="Helical" evidence="1">
    <location>
        <begin position="61"/>
        <end position="78"/>
    </location>
</feature>
<keyword evidence="1" id="KW-1133">Transmembrane helix</keyword>
<feature type="transmembrane region" description="Helical" evidence="1">
    <location>
        <begin position="84"/>
        <end position="104"/>
    </location>
</feature>
<dbReference type="OrthoDB" id="5372862at2"/>
<keyword evidence="1" id="KW-0812">Transmembrane</keyword>
<dbReference type="Proteomes" id="UP000217944">
    <property type="component" value="Unassembled WGS sequence"/>
</dbReference>
<dbReference type="EMBL" id="BDME01000006">
    <property type="protein sequence ID" value="GAX88129.1"/>
    <property type="molecule type" value="Genomic_DNA"/>
</dbReference>
<comment type="caution">
    <text evidence="2">The sequence shown here is derived from an EMBL/GenBank/DDBJ whole genome shotgun (WGS) entry which is preliminary data.</text>
</comment>
<keyword evidence="3" id="KW-1185">Reference proteome</keyword>
<feature type="transmembrane region" description="Helical" evidence="1">
    <location>
        <begin position="135"/>
        <end position="157"/>
    </location>
</feature>
<sequence>MKNRYIEILKQTYYNLSKKDLKNFEDVIGKEGLGTCKPRFHLFAFIFGWFYLLYRKMVTESFGVLITALLVGYILAYAKIHPVLVLGIMVIINSFLSGFCYYFLYLNKLDRDIENCGGVHNPDIECIKKKAKPNIWYVIGAVVFILILIWPIIFSMITGHDISK</sequence>
<reference evidence="2 3" key="1">
    <citation type="journal article" date="2017" name="Syst. Appl. Microbiol.">
        <title>Lebetimonas natsushimae sp. nov., a novel strictly anaerobic, moderately thermophilic chemoautotroph isolated from a deep-sea hydrothermal vent polychaete nest in the Mid-Okinawa Trough.</title>
        <authorList>
            <person name="Nagata R."/>
            <person name="Takaki Y."/>
            <person name="Tame A."/>
            <person name="Nunoura T."/>
            <person name="Muto H."/>
            <person name="Mino S."/>
            <person name="Sawayama S."/>
            <person name="Takai K."/>
            <person name="Nakagawa S."/>
        </authorList>
    </citation>
    <scope>NUCLEOTIDE SEQUENCE [LARGE SCALE GENOMIC DNA]</scope>
    <source>
        <strain evidence="2 3">HS1857</strain>
    </source>
</reference>
<accession>A0A292YGH2</accession>